<dbReference type="GO" id="GO:0007169">
    <property type="term" value="P:cell surface receptor protein tyrosine kinase signaling pathway"/>
    <property type="evidence" value="ECO:0007669"/>
    <property type="project" value="TreeGrafter"/>
</dbReference>
<evidence type="ECO:0000256" key="2">
    <source>
        <dbReference type="PROSITE-ProRule" id="PRU10141"/>
    </source>
</evidence>
<dbReference type="EMBL" id="LJIJ01003555">
    <property type="protein sequence ID" value="ODM88474.1"/>
    <property type="molecule type" value="Genomic_DNA"/>
</dbReference>
<accession>A0A1D2M6C7</accession>
<evidence type="ECO:0000256" key="3">
    <source>
        <dbReference type="SAM" id="Phobius"/>
    </source>
</evidence>
<keyword evidence="3" id="KW-0812">Transmembrane</keyword>
<proteinExistence type="predicted"/>
<keyword evidence="3" id="KW-0472">Membrane</keyword>
<keyword evidence="5" id="KW-0675">Receptor</keyword>
<dbReference type="AlphaFoldDB" id="A0A1D2M6C7"/>
<dbReference type="Pfam" id="PF07714">
    <property type="entry name" value="PK_Tyr_Ser-Thr"/>
    <property type="match status" value="1"/>
</dbReference>
<dbReference type="Proteomes" id="UP000094527">
    <property type="component" value="Unassembled WGS sequence"/>
</dbReference>
<evidence type="ECO:0000259" key="4">
    <source>
        <dbReference type="PROSITE" id="PS50011"/>
    </source>
</evidence>
<name>A0A1D2M6C7_ORCCI</name>
<sequence length="167" mass="18528">MSATTIWTIVASILLILLLVTLVVVSVVFRILLRRKLQVQRNDITEFYEGADEIPKDACVGTTADIRKLAYNKNYELAKSDFKIEKDALLGSGTFGSVYRGRINCLLYGSGELEVAVKTTMPSSPSTAKTGMLYEIKVLSYLGRHDNIVNIHGAYTKGIKNGMERTF</sequence>
<evidence type="ECO:0000256" key="1">
    <source>
        <dbReference type="ARBA" id="ARBA00004167"/>
    </source>
</evidence>
<dbReference type="InterPro" id="IPR017441">
    <property type="entry name" value="Protein_kinase_ATP_BS"/>
</dbReference>
<evidence type="ECO:0000313" key="6">
    <source>
        <dbReference type="Proteomes" id="UP000094527"/>
    </source>
</evidence>
<organism evidence="5 6">
    <name type="scientific">Orchesella cincta</name>
    <name type="common">Springtail</name>
    <name type="synonym">Podura cincta</name>
    <dbReference type="NCBI Taxonomy" id="48709"/>
    <lineage>
        <taxon>Eukaryota</taxon>
        <taxon>Metazoa</taxon>
        <taxon>Ecdysozoa</taxon>
        <taxon>Arthropoda</taxon>
        <taxon>Hexapoda</taxon>
        <taxon>Collembola</taxon>
        <taxon>Entomobryomorpha</taxon>
        <taxon>Entomobryoidea</taxon>
        <taxon>Orchesellidae</taxon>
        <taxon>Orchesellinae</taxon>
        <taxon>Orchesella</taxon>
    </lineage>
</organism>
<comment type="caution">
    <text evidence="5">The sequence shown here is derived from an EMBL/GenBank/DDBJ whole genome shotgun (WGS) entry which is preliminary data.</text>
</comment>
<dbReference type="OrthoDB" id="6380902at2759"/>
<feature type="binding site" evidence="2">
    <location>
        <position position="118"/>
    </location>
    <ligand>
        <name>ATP</name>
        <dbReference type="ChEBI" id="CHEBI:30616"/>
    </ligand>
</feature>
<evidence type="ECO:0000313" key="5">
    <source>
        <dbReference type="EMBL" id="ODM88474.1"/>
    </source>
</evidence>
<dbReference type="InterPro" id="IPR011009">
    <property type="entry name" value="Kinase-like_dom_sf"/>
</dbReference>
<comment type="subcellular location">
    <subcellularLocation>
        <location evidence="1">Membrane</location>
        <topology evidence="1">Single-pass membrane protein</topology>
    </subcellularLocation>
</comment>
<keyword evidence="6" id="KW-1185">Reference proteome</keyword>
<dbReference type="STRING" id="48709.A0A1D2M6C7"/>
<dbReference type="InterPro" id="IPR001245">
    <property type="entry name" value="Ser-Thr/Tyr_kinase_cat_dom"/>
</dbReference>
<feature type="transmembrane region" description="Helical" evidence="3">
    <location>
        <begin position="6"/>
        <end position="33"/>
    </location>
</feature>
<protein>
    <submittedName>
        <fullName evidence="5">Platelet-derived growth factor receptor beta</fullName>
    </submittedName>
</protein>
<keyword evidence="3" id="KW-1133">Transmembrane helix</keyword>
<keyword evidence="2" id="KW-0547">Nucleotide-binding</keyword>
<dbReference type="PROSITE" id="PS00107">
    <property type="entry name" value="PROTEIN_KINASE_ATP"/>
    <property type="match status" value="1"/>
</dbReference>
<feature type="domain" description="Protein kinase" evidence="4">
    <location>
        <begin position="84"/>
        <end position="167"/>
    </location>
</feature>
<dbReference type="GO" id="GO:0043235">
    <property type="term" value="C:receptor complex"/>
    <property type="evidence" value="ECO:0007669"/>
    <property type="project" value="TreeGrafter"/>
</dbReference>
<gene>
    <name evidence="5" type="ORF">Ocin01_18208</name>
</gene>
<dbReference type="PROSITE" id="PS50011">
    <property type="entry name" value="PROTEIN_KINASE_DOM"/>
    <property type="match status" value="1"/>
</dbReference>
<dbReference type="InterPro" id="IPR000719">
    <property type="entry name" value="Prot_kinase_dom"/>
</dbReference>
<dbReference type="GO" id="GO:0005886">
    <property type="term" value="C:plasma membrane"/>
    <property type="evidence" value="ECO:0007669"/>
    <property type="project" value="TreeGrafter"/>
</dbReference>
<dbReference type="SUPFAM" id="SSF56112">
    <property type="entry name" value="Protein kinase-like (PK-like)"/>
    <property type="match status" value="1"/>
</dbReference>
<keyword evidence="2" id="KW-0067">ATP-binding</keyword>
<dbReference type="Gene3D" id="3.30.200.20">
    <property type="entry name" value="Phosphorylase Kinase, domain 1"/>
    <property type="match status" value="1"/>
</dbReference>
<reference evidence="5 6" key="1">
    <citation type="journal article" date="2016" name="Genome Biol. Evol.">
        <title>Gene Family Evolution Reflects Adaptation to Soil Environmental Stressors in the Genome of the Collembolan Orchesella cincta.</title>
        <authorList>
            <person name="Faddeeva-Vakhrusheva A."/>
            <person name="Derks M.F."/>
            <person name="Anvar S.Y."/>
            <person name="Agamennone V."/>
            <person name="Suring W."/>
            <person name="Smit S."/>
            <person name="van Straalen N.M."/>
            <person name="Roelofs D."/>
        </authorList>
    </citation>
    <scope>NUCLEOTIDE SEQUENCE [LARGE SCALE GENOMIC DNA]</scope>
    <source>
        <tissue evidence="5">Mixed pool</tissue>
    </source>
</reference>
<dbReference type="PANTHER" id="PTHR24416">
    <property type="entry name" value="TYROSINE-PROTEIN KINASE RECEPTOR"/>
    <property type="match status" value="1"/>
</dbReference>
<dbReference type="GO" id="GO:0004714">
    <property type="term" value="F:transmembrane receptor protein tyrosine kinase activity"/>
    <property type="evidence" value="ECO:0007669"/>
    <property type="project" value="TreeGrafter"/>
</dbReference>
<dbReference type="GO" id="GO:0005524">
    <property type="term" value="F:ATP binding"/>
    <property type="evidence" value="ECO:0007669"/>
    <property type="project" value="UniProtKB-UniRule"/>
</dbReference>
<dbReference type="PANTHER" id="PTHR24416:SF600">
    <property type="entry name" value="PDGF- AND VEGF-RECEPTOR RELATED, ISOFORM J"/>
    <property type="match status" value="1"/>
</dbReference>
<dbReference type="InterPro" id="IPR050122">
    <property type="entry name" value="RTK"/>
</dbReference>